<dbReference type="EMBL" id="CP043473">
    <property type="protein sequence ID" value="QEL57273.1"/>
    <property type="molecule type" value="Genomic_DNA"/>
</dbReference>
<keyword evidence="1" id="KW-0472">Membrane</keyword>
<feature type="transmembrane region" description="Helical" evidence="1">
    <location>
        <begin position="257"/>
        <end position="277"/>
    </location>
</feature>
<dbReference type="GO" id="GO:0004175">
    <property type="term" value="F:endopeptidase activity"/>
    <property type="evidence" value="ECO:0007669"/>
    <property type="project" value="UniProtKB-ARBA"/>
</dbReference>
<gene>
    <name evidence="3" type="ORF">FYK34_17730</name>
</gene>
<feature type="domain" description="CAAX prenyl protease 2/Lysostaphin resistance protein A-like" evidence="2">
    <location>
        <begin position="179"/>
        <end position="269"/>
    </location>
</feature>
<dbReference type="GO" id="GO:0006508">
    <property type="term" value="P:proteolysis"/>
    <property type="evidence" value="ECO:0007669"/>
    <property type="project" value="UniProtKB-KW"/>
</dbReference>
<dbReference type="Pfam" id="PF02517">
    <property type="entry name" value="Rce1-like"/>
    <property type="match status" value="1"/>
</dbReference>
<keyword evidence="1" id="KW-0812">Transmembrane</keyword>
<feature type="transmembrane region" description="Helical" evidence="1">
    <location>
        <begin position="81"/>
        <end position="100"/>
    </location>
</feature>
<evidence type="ECO:0000313" key="4">
    <source>
        <dbReference type="Proteomes" id="UP000322079"/>
    </source>
</evidence>
<protein>
    <submittedName>
        <fullName evidence="3">CPBP family intramembrane metalloprotease</fullName>
    </submittedName>
</protein>
<keyword evidence="3" id="KW-0645">Protease</keyword>
<feature type="transmembrane region" description="Helical" evidence="1">
    <location>
        <begin position="43"/>
        <end position="69"/>
    </location>
</feature>
<evidence type="ECO:0000313" key="3">
    <source>
        <dbReference type="EMBL" id="QEL57273.1"/>
    </source>
</evidence>
<evidence type="ECO:0000256" key="1">
    <source>
        <dbReference type="SAM" id="Phobius"/>
    </source>
</evidence>
<keyword evidence="4" id="KW-1185">Reference proteome</keyword>
<dbReference type="GO" id="GO:0080120">
    <property type="term" value="P:CAAX-box protein maturation"/>
    <property type="evidence" value="ECO:0007669"/>
    <property type="project" value="UniProtKB-ARBA"/>
</dbReference>
<proteinExistence type="predicted"/>
<reference evidence="3 4" key="1">
    <citation type="submission" date="2019-08" db="EMBL/GenBank/DDBJ databases">
        <title>Chromobacterium paludis, a novel bacterium isolated from a Maryland marsh pond.</title>
        <authorList>
            <person name="Blackburn M.B."/>
            <person name="Gundersen-Rindal D.E."/>
        </authorList>
    </citation>
    <scope>NUCLEOTIDE SEQUENCE [LARGE SCALE GENOMIC DNA]</scope>
    <source>
        <strain evidence="4">IIBBL 257-1</strain>
    </source>
</reference>
<dbReference type="InterPro" id="IPR003675">
    <property type="entry name" value="Rce1/LyrA-like_dom"/>
</dbReference>
<dbReference type="Proteomes" id="UP000322079">
    <property type="component" value="Chromosome"/>
</dbReference>
<dbReference type="GO" id="GO:0008237">
    <property type="term" value="F:metallopeptidase activity"/>
    <property type="evidence" value="ECO:0007669"/>
    <property type="project" value="UniProtKB-KW"/>
</dbReference>
<feature type="transmembrane region" description="Helical" evidence="1">
    <location>
        <begin position="215"/>
        <end position="237"/>
    </location>
</feature>
<feature type="transmembrane region" description="Helical" evidence="1">
    <location>
        <begin position="120"/>
        <end position="138"/>
    </location>
</feature>
<keyword evidence="1" id="KW-1133">Transmembrane helix</keyword>
<evidence type="ECO:0000259" key="2">
    <source>
        <dbReference type="Pfam" id="PF02517"/>
    </source>
</evidence>
<name>A0A5C1DL06_9NEIS</name>
<keyword evidence="3" id="KW-0378">Hydrolase</keyword>
<dbReference type="AlphaFoldDB" id="A0A5C1DL06"/>
<feature type="transmembrane region" description="Helical" evidence="1">
    <location>
        <begin position="177"/>
        <end position="195"/>
    </location>
</feature>
<dbReference type="KEGG" id="chrm:FYK34_17730"/>
<organism evidence="3 4">
    <name type="scientific">Chromobacterium paludis</name>
    <dbReference type="NCBI Taxonomy" id="2605945"/>
    <lineage>
        <taxon>Bacteria</taxon>
        <taxon>Pseudomonadati</taxon>
        <taxon>Pseudomonadota</taxon>
        <taxon>Betaproteobacteria</taxon>
        <taxon>Neisseriales</taxon>
        <taxon>Chromobacteriaceae</taxon>
        <taxon>Chromobacterium</taxon>
    </lineage>
</organism>
<accession>A0A5C1DL06</accession>
<sequence>MSPLYGVRMFLPSSLPLAAFALLALGLLSASLRHQPPAWIALSASAVVALAAGVLQPLGVVFAAAAVGLTLAQLRAPRAELTVVWIALLLALAVHALPGFDNPLLWQGKASVDSAPYRLFWSYDKGLAGLLLLLGLSASPLPERRLGWPAAAVGALALLFVLGIAAATGIIGFAPKWPAWLLPWLLANCFLTSLVEEAFFRGGVQRWLELRTEPFAALLAASLLFGLAHLAGGWAWMALATLAGIGYGLVYAARRQLWLAVLAHLAFNTLHLLLFTYPKLA</sequence>
<feature type="transmembrane region" description="Helical" evidence="1">
    <location>
        <begin position="150"/>
        <end position="171"/>
    </location>
</feature>
<keyword evidence="3" id="KW-0482">Metalloprotease</keyword>